<proteinExistence type="inferred from homology"/>
<evidence type="ECO:0000256" key="10">
    <source>
        <dbReference type="ARBA" id="ARBA00022960"/>
    </source>
</evidence>
<evidence type="ECO:0000256" key="6">
    <source>
        <dbReference type="ARBA" id="ARBA00022618"/>
    </source>
</evidence>
<dbReference type="SUPFAM" id="SSF56176">
    <property type="entry name" value="FAD-binding/transporter-associated domain-like"/>
    <property type="match status" value="1"/>
</dbReference>
<dbReference type="NCBIfam" id="TIGR00179">
    <property type="entry name" value="murB"/>
    <property type="match status" value="1"/>
</dbReference>
<evidence type="ECO:0000256" key="13">
    <source>
        <dbReference type="ARBA" id="ARBA00023306"/>
    </source>
</evidence>
<accession>A0A2M7V900</accession>
<dbReference type="Proteomes" id="UP000228568">
    <property type="component" value="Unassembled WGS sequence"/>
</dbReference>
<dbReference type="GO" id="GO:0008360">
    <property type="term" value="P:regulation of cell shape"/>
    <property type="evidence" value="ECO:0007669"/>
    <property type="project" value="UniProtKB-KW"/>
</dbReference>
<keyword evidence="6 16" id="KW-0132">Cell division</keyword>
<dbReference type="GO" id="GO:0071555">
    <property type="term" value="P:cell wall organization"/>
    <property type="evidence" value="ECO:0007669"/>
    <property type="project" value="UniProtKB-KW"/>
</dbReference>
<organism evidence="18 19">
    <name type="scientific">Candidatus Magasanikbacteria bacterium CG_4_10_14_0_2_um_filter_37_12</name>
    <dbReference type="NCBI Taxonomy" id="1974637"/>
    <lineage>
        <taxon>Bacteria</taxon>
        <taxon>Candidatus Magasanikiibacteriota</taxon>
    </lineage>
</organism>
<keyword evidence="11 16" id="KW-0573">Peptidoglycan synthesis</keyword>
<feature type="active site" description="Proton donor" evidence="16">
    <location>
        <position position="223"/>
    </location>
</feature>
<keyword evidence="13 16" id="KW-0131">Cell cycle</keyword>
<dbReference type="InterPro" id="IPR006094">
    <property type="entry name" value="Oxid_FAD_bind_N"/>
</dbReference>
<dbReference type="InterPro" id="IPR036635">
    <property type="entry name" value="MurB_C_sf"/>
</dbReference>
<evidence type="ECO:0000256" key="3">
    <source>
        <dbReference type="ARBA" id="ARBA00004496"/>
    </source>
</evidence>
<dbReference type="Gene3D" id="3.90.78.10">
    <property type="entry name" value="UDP-N-acetylenolpyruvoylglucosamine reductase, C-terminal domain"/>
    <property type="match status" value="1"/>
</dbReference>
<feature type="active site" evidence="16">
    <location>
        <position position="170"/>
    </location>
</feature>
<dbReference type="InterPro" id="IPR036318">
    <property type="entry name" value="FAD-bd_PCMH-like_sf"/>
</dbReference>
<dbReference type="InterPro" id="IPR003170">
    <property type="entry name" value="MurB"/>
</dbReference>
<evidence type="ECO:0000256" key="16">
    <source>
        <dbReference type="HAMAP-Rule" id="MF_00037"/>
    </source>
</evidence>
<evidence type="ECO:0000256" key="2">
    <source>
        <dbReference type="ARBA" id="ARBA00003921"/>
    </source>
</evidence>
<dbReference type="InterPro" id="IPR016169">
    <property type="entry name" value="FAD-bd_PCMH_sub2"/>
</dbReference>
<dbReference type="Pfam" id="PF02873">
    <property type="entry name" value="MurB_C"/>
    <property type="match status" value="1"/>
</dbReference>
<evidence type="ECO:0000256" key="15">
    <source>
        <dbReference type="ARBA" id="ARBA00048914"/>
    </source>
</evidence>
<comment type="caution">
    <text evidence="18">The sequence shown here is derived from an EMBL/GenBank/DDBJ whole genome shotgun (WGS) entry which is preliminary data.</text>
</comment>
<evidence type="ECO:0000256" key="12">
    <source>
        <dbReference type="ARBA" id="ARBA00023002"/>
    </source>
</evidence>
<keyword evidence="14 16" id="KW-0961">Cell wall biogenesis/degradation</keyword>
<evidence type="ECO:0000256" key="7">
    <source>
        <dbReference type="ARBA" id="ARBA00022630"/>
    </source>
</evidence>
<name>A0A2M7V900_9BACT</name>
<dbReference type="GO" id="GO:0009252">
    <property type="term" value="P:peptidoglycan biosynthetic process"/>
    <property type="evidence" value="ECO:0007669"/>
    <property type="project" value="UniProtKB-UniRule"/>
</dbReference>
<keyword evidence="9 16" id="KW-0521">NADP</keyword>
<evidence type="ECO:0000259" key="17">
    <source>
        <dbReference type="PROSITE" id="PS51387"/>
    </source>
</evidence>
<dbReference type="InterPro" id="IPR011601">
    <property type="entry name" value="MurB_C"/>
</dbReference>
<keyword evidence="8 16" id="KW-0274">FAD</keyword>
<gene>
    <name evidence="16" type="primary">murB</name>
    <name evidence="18" type="ORF">COX81_01285</name>
</gene>
<keyword evidence="12 16" id="KW-0560">Oxidoreductase</keyword>
<dbReference type="GO" id="GO:0008762">
    <property type="term" value="F:UDP-N-acetylmuramate dehydrogenase activity"/>
    <property type="evidence" value="ECO:0007669"/>
    <property type="project" value="UniProtKB-UniRule"/>
</dbReference>
<evidence type="ECO:0000256" key="9">
    <source>
        <dbReference type="ARBA" id="ARBA00022857"/>
    </source>
</evidence>
<dbReference type="GO" id="GO:0005829">
    <property type="term" value="C:cytosol"/>
    <property type="evidence" value="ECO:0007669"/>
    <property type="project" value="TreeGrafter"/>
</dbReference>
<evidence type="ECO:0000256" key="4">
    <source>
        <dbReference type="ARBA" id="ARBA00004752"/>
    </source>
</evidence>
<dbReference type="EMBL" id="PFPK01000016">
    <property type="protein sequence ID" value="PIZ95313.1"/>
    <property type="molecule type" value="Genomic_DNA"/>
</dbReference>
<sequence>MNRKIYKKLQEFGKVKLNEPLSKHTTFKIGGEAVFFISVDNNEKLAGLLKYLDDEGIGRFILGGGSNILFSDEGFEGVVIWVHSSEFVVYQDLLEVDAGLSLVKIAQESIAANLQGLEWAVGIPGSVGGAVRGNAGCMGIEIKDFVMKVQVYQDGEVTEFNNEECQFGYRDSVFKHNGGVILKVWLKLKKVDETSKKEMMAKALKNLNYRVCTQPKGYGSAGCVFKNYLVDKSEQERIKKLTDDKKILETMEKYNKVPIGRLVELVDMKGAKKGGAMVSEEHGNFIVNLGDAKASDVLFLVEEVKEKVYNKFGVKLEEEIFVVQGS</sequence>
<dbReference type="PANTHER" id="PTHR21071">
    <property type="entry name" value="UDP-N-ACETYLENOLPYRUVOYLGLUCOSAMINE REDUCTASE"/>
    <property type="match status" value="1"/>
</dbReference>
<feature type="active site" evidence="16">
    <location>
        <position position="319"/>
    </location>
</feature>
<dbReference type="AlphaFoldDB" id="A0A2M7V900"/>
<dbReference type="HAMAP" id="MF_00037">
    <property type="entry name" value="MurB"/>
    <property type="match status" value="1"/>
</dbReference>
<dbReference type="PROSITE" id="PS51387">
    <property type="entry name" value="FAD_PCMH"/>
    <property type="match status" value="1"/>
</dbReference>
<evidence type="ECO:0000256" key="11">
    <source>
        <dbReference type="ARBA" id="ARBA00022984"/>
    </source>
</evidence>
<comment type="function">
    <text evidence="2 16">Cell wall formation.</text>
</comment>
<dbReference type="Pfam" id="PF01565">
    <property type="entry name" value="FAD_binding_4"/>
    <property type="match status" value="1"/>
</dbReference>
<keyword evidence="5 16" id="KW-0963">Cytoplasm</keyword>
<protein>
    <recommendedName>
        <fullName evidence="16">UDP-N-acetylenolpyruvoylglucosamine reductase</fullName>
        <ecNumber evidence="16">1.3.1.98</ecNumber>
    </recommendedName>
    <alternativeName>
        <fullName evidence="16">UDP-N-acetylmuramate dehydrogenase</fullName>
    </alternativeName>
</protein>
<evidence type="ECO:0000256" key="1">
    <source>
        <dbReference type="ARBA" id="ARBA00001974"/>
    </source>
</evidence>
<reference evidence="19" key="1">
    <citation type="submission" date="2017-09" db="EMBL/GenBank/DDBJ databases">
        <title>Depth-based differentiation of microbial function through sediment-hosted aquifers and enrichment of novel symbionts in the deep terrestrial subsurface.</title>
        <authorList>
            <person name="Probst A.J."/>
            <person name="Ladd B."/>
            <person name="Jarett J.K."/>
            <person name="Geller-Mcgrath D.E."/>
            <person name="Sieber C.M.K."/>
            <person name="Emerson J.B."/>
            <person name="Anantharaman K."/>
            <person name="Thomas B.C."/>
            <person name="Malmstrom R."/>
            <person name="Stieglmeier M."/>
            <person name="Klingl A."/>
            <person name="Woyke T."/>
            <person name="Ryan C.M."/>
            <person name="Banfield J.F."/>
        </authorList>
    </citation>
    <scope>NUCLEOTIDE SEQUENCE [LARGE SCALE GENOMIC DNA]</scope>
</reference>
<dbReference type="EC" id="1.3.1.98" evidence="16"/>
<evidence type="ECO:0000313" key="19">
    <source>
        <dbReference type="Proteomes" id="UP000228568"/>
    </source>
</evidence>
<dbReference type="InterPro" id="IPR016166">
    <property type="entry name" value="FAD-bd_PCMH"/>
</dbReference>
<keyword evidence="10 16" id="KW-0133">Cell shape</keyword>
<dbReference type="GO" id="GO:0071949">
    <property type="term" value="F:FAD binding"/>
    <property type="evidence" value="ECO:0007669"/>
    <property type="project" value="InterPro"/>
</dbReference>
<dbReference type="InterPro" id="IPR016167">
    <property type="entry name" value="FAD-bd_PCMH_sub1"/>
</dbReference>
<dbReference type="GO" id="GO:0051301">
    <property type="term" value="P:cell division"/>
    <property type="evidence" value="ECO:0007669"/>
    <property type="project" value="UniProtKB-KW"/>
</dbReference>
<dbReference type="NCBIfam" id="NF010480">
    <property type="entry name" value="PRK13905.1"/>
    <property type="match status" value="1"/>
</dbReference>
<dbReference type="SUPFAM" id="SSF56194">
    <property type="entry name" value="Uridine diphospho-N-Acetylenolpyruvylglucosamine reductase, MurB, C-terminal domain"/>
    <property type="match status" value="1"/>
</dbReference>
<dbReference type="Gene3D" id="3.30.465.10">
    <property type="match status" value="1"/>
</dbReference>
<dbReference type="UniPathway" id="UPA00219"/>
<dbReference type="Gene3D" id="3.30.43.10">
    <property type="entry name" value="Uridine Diphospho-n-acetylenolpyruvylglucosamine Reductase, domain 2"/>
    <property type="match status" value="1"/>
</dbReference>
<comment type="similarity">
    <text evidence="16">Belongs to the MurB family.</text>
</comment>
<feature type="domain" description="FAD-binding PCMH-type" evidence="17">
    <location>
        <begin position="29"/>
        <end position="191"/>
    </location>
</feature>
<comment type="cofactor">
    <cofactor evidence="1 16">
        <name>FAD</name>
        <dbReference type="ChEBI" id="CHEBI:57692"/>
    </cofactor>
</comment>
<comment type="subcellular location">
    <subcellularLocation>
        <location evidence="3 16">Cytoplasm</location>
    </subcellularLocation>
</comment>
<comment type="catalytic activity">
    <reaction evidence="15 16">
        <text>UDP-N-acetyl-alpha-D-muramate + NADP(+) = UDP-N-acetyl-3-O-(1-carboxyvinyl)-alpha-D-glucosamine + NADPH + H(+)</text>
        <dbReference type="Rhea" id="RHEA:12248"/>
        <dbReference type="ChEBI" id="CHEBI:15378"/>
        <dbReference type="ChEBI" id="CHEBI:57783"/>
        <dbReference type="ChEBI" id="CHEBI:58349"/>
        <dbReference type="ChEBI" id="CHEBI:68483"/>
        <dbReference type="ChEBI" id="CHEBI:70757"/>
        <dbReference type="EC" id="1.3.1.98"/>
    </reaction>
</comment>
<evidence type="ECO:0000256" key="14">
    <source>
        <dbReference type="ARBA" id="ARBA00023316"/>
    </source>
</evidence>
<dbReference type="PANTHER" id="PTHR21071:SF4">
    <property type="entry name" value="UDP-N-ACETYLENOLPYRUVOYLGLUCOSAMINE REDUCTASE"/>
    <property type="match status" value="1"/>
</dbReference>
<evidence type="ECO:0000256" key="5">
    <source>
        <dbReference type="ARBA" id="ARBA00022490"/>
    </source>
</evidence>
<keyword evidence="7 16" id="KW-0285">Flavoprotein</keyword>
<evidence type="ECO:0000313" key="18">
    <source>
        <dbReference type="EMBL" id="PIZ95313.1"/>
    </source>
</evidence>
<evidence type="ECO:0000256" key="8">
    <source>
        <dbReference type="ARBA" id="ARBA00022827"/>
    </source>
</evidence>
<comment type="pathway">
    <text evidence="4 16">Cell wall biogenesis; peptidoglycan biosynthesis.</text>
</comment>